<keyword evidence="2" id="KW-1185">Reference proteome</keyword>
<protein>
    <recommendedName>
        <fullName evidence="3">Ankyrin</fullName>
    </recommendedName>
</protein>
<comment type="caution">
    <text evidence="1">The sequence shown here is derived from an EMBL/GenBank/DDBJ whole genome shotgun (WGS) entry which is preliminary data.</text>
</comment>
<evidence type="ECO:0008006" key="3">
    <source>
        <dbReference type="Google" id="ProtNLM"/>
    </source>
</evidence>
<dbReference type="EMBL" id="JACHIN010000005">
    <property type="protein sequence ID" value="MBB5078773.1"/>
    <property type="molecule type" value="Genomic_DNA"/>
</dbReference>
<sequence>MAFVDFAGVFDIHLTVAPGDDVERLDAWAAGNQATLTHVVLARGAVTCQPTLTLAGRGTLPEQRAAAATCAAGLREAGFRVVRVKIEAGAWNRDVPWTAAAAAKLDGCYFEHHVTVIDPARTDELAEIAQRHSAHLSRNARRVRPDGSAERYVTQRCRGVGLSVAGHRLDALVRALGAGGFAVLEAEREFVVHDDNPGIDRGWIEEAQPRADR</sequence>
<dbReference type="Proteomes" id="UP000568380">
    <property type="component" value="Unassembled WGS sequence"/>
</dbReference>
<dbReference type="AlphaFoldDB" id="A0A7W8EGS0"/>
<reference evidence="1 2" key="1">
    <citation type="submission" date="2020-08" db="EMBL/GenBank/DDBJ databases">
        <title>Genomic Encyclopedia of Type Strains, Phase IV (KMG-IV): sequencing the most valuable type-strain genomes for metagenomic binning, comparative biology and taxonomic classification.</title>
        <authorList>
            <person name="Goeker M."/>
        </authorList>
    </citation>
    <scope>NUCLEOTIDE SEQUENCE [LARGE SCALE GENOMIC DNA]</scope>
    <source>
        <strain evidence="1 2">DSM 45385</strain>
    </source>
</reference>
<gene>
    <name evidence="1" type="ORF">HNR40_004259</name>
</gene>
<name>A0A7W8EGS0_9ACTN</name>
<evidence type="ECO:0000313" key="2">
    <source>
        <dbReference type="Proteomes" id="UP000568380"/>
    </source>
</evidence>
<organism evidence="1 2">
    <name type="scientific">Nonomuraea endophytica</name>
    <dbReference type="NCBI Taxonomy" id="714136"/>
    <lineage>
        <taxon>Bacteria</taxon>
        <taxon>Bacillati</taxon>
        <taxon>Actinomycetota</taxon>
        <taxon>Actinomycetes</taxon>
        <taxon>Streptosporangiales</taxon>
        <taxon>Streptosporangiaceae</taxon>
        <taxon>Nonomuraea</taxon>
    </lineage>
</organism>
<evidence type="ECO:0000313" key="1">
    <source>
        <dbReference type="EMBL" id="MBB5078773.1"/>
    </source>
</evidence>
<dbReference type="RefSeq" id="WP_184963786.1">
    <property type="nucleotide sequence ID" value="NZ_JACHIN010000005.1"/>
</dbReference>
<accession>A0A7W8EGS0</accession>
<proteinExistence type="predicted"/>